<dbReference type="EMBL" id="VHGY01000048">
    <property type="protein sequence ID" value="TPU61307.1"/>
    <property type="molecule type" value="Genomic_DNA"/>
</dbReference>
<evidence type="ECO:0008006" key="5">
    <source>
        <dbReference type="Google" id="ProtNLM"/>
    </source>
</evidence>
<evidence type="ECO:0000313" key="4">
    <source>
        <dbReference type="Proteomes" id="UP000315888"/>
    </source>
</evidence>
<evidence type="ECO:0000313" key="2">
    <source>
        <dbReference type="EMBL" id="TPU61307.1"/>
    </source>
</evidence>
<reference evidence="2 4" key="2">
    <citation type="submission" date="2019-06" db="EMBL/GenBank/DDBJ databases">
        <title>A Diverse Panel of Clinical Acinetobacter baumannii for Research Use.</title>
        <authorList>
            <person name="Mcgann P."/>
            <person name="Snesrud E."/>
            <person name="Galac M.R."/>
        </authorList>
    </citation>
    <scope>NUCLEOTIDE SEQUENCE [LARGE SCALE GENOMIC DNA]</scope>
    <source>
        <strain evidence="2 4">MRSN14237</strain>
    </source>
</reference>
<evidence type="ECO:0000313" key="1">
    <source>
        <dbReference type="EMBL" id="KQD16616.1"/>
    </source>
</evidence>
<reference evidence="1 3" key="1">
    <citation type="submission" date="2015-10" db="EMBL/GenBank/DDBJ databases">
        <title>The utility of whole genome sequencing in characterizing Acinetobacter epidemiology and analyzing hospital outbreaks.</title>
        <authorList>
            <person name="Ozer E.A."/>
            <person name="Fitzpatrick M.A."/>
            <person name="Hauser A.R."/>
        </authorList>
    </citation>
    <scope>NUCLEOTIDE SEQUENCE [LARGE SCALE GENOMIC DNA]</scope>
    <source>
        <strain evidence="1 3">ABBL059</strain>
    </source>
</reference>
<gene>
    <name evidence="1" type="ORF">APD06_05150</name>
    <name evidence="2" type="ORF">FJU42_16040</name>
</gene>
<accession>A0A8B5UF39</accession>
<sequence>MREQHNYKIGQQVYLPTRRKYYYINGIHTNKGCWLTGIEDFTLLLNEEPNKATKHDKTFRVQPWQVEVI</sequence>
<protein>
    <recommendedName>
        <fullName evidence="5">DUF1653 domain-containing protein</fullName>
    </recommendedName>
</protein>
<organism evidence="2 4">
    <name type="scientific">Acinetobacter baumannii</name>
    <dbReference type="NCBI Taxonomy" id="470"/>
    <lineage>
        <taxon>Bacteria</taxon>
        <taxon>Pseudomonadati</taxon>
        <taxon>Pseudomonadota</taxon>
        <taxon>Gammaproteobacteria</taxon>
        <taxon>Moraxellales</taxon>
        <taxon>Moraxellaceae</taxon>
        <taxon>Acinetobacter</taxon>
        <taxon>Acinetobacter calcoaceticus/baumannii complex</taxon>
    </lineage>
</organism>
<dbReference type="Proteomes" id="UP000051322">
    <property type="component" value="Unassembled WGS sequence"/>
</dbReference>
<comment type="caution">
    <text evidence="2">The sequence shown here is derived from an EMBL/GenBank/DDBJ whole genome shotgun (WGS) entry which is preliminary data.</text>
</comment>
<dbReference type="AlphaFoldDB" id="A0A8B5UF39"/>
<dbReference type="Proteomes" id="UP000315888">
    <property type="component" value="Unassembled WGS sequence"/>
</dbReference>
<name>A0A8B5UF39_ACIBA</name>
<proteinExistence type="predicted"/>
<evidence type="ECO:0000313" key="3">
    <source>
        <dbReference type="Proteomes" id="UP000051322"/>
    </source>
</evidence>
<dbReference type="EMBL" id="LLFE01000093">
    <property type="protein sequence ID" value="KQD16616.1"/>
    <property type="molecule type" value="Genomic_DNA"/>
</dbReference>
<dbReference type="RefSeq" id="WP_057692724.1">
    <property type="nucleotide sequence ID" value="NZ_BKDF01000079.1"/>
</dbReference>